<organism evidence="2 3">
    <name type="scientific">Pyricularia oryzae</name>
    <name type="common">Rice blast fungus</name>
    <name type="synonym">Magnaporthe oryzae</name>
    <dbReference type="NCBI Taxonomy" id="318829"/>
    <lineage>
        <taxon>Eukaryota</taxon>
        <taxon>Fungi</taxon>
        <taxon>Dikarya</taxon>
        <taxon>Ascomycota</taxon>
        <taxon>Pezizomycotina</taxon>
        <taxon>Sordariomycetes</taxon>
        <taxon>Sordariomycetidae</taxon>
        <taxon>Magnaporthales</taxon>
        <taxon>Pyriculariaceae</taxon>
        <taxon>Pyricularia</taxon>
    </lineage>
</organism>
<gene>
    <name evidence="2" type="ORF">PoMZ_10033</name>
</gene>
<feature type="compositionally biased region" description="Basic and acidic residues" evidence="1">
    <location>
        <begin position="131"/>
        <end position="150"/>
    </location>
</feature>
<evidence type="ECO:0000313" key="3">
    <source>
        <dbReference type="Proteomes" id="UP000294847"/>
    </source>
</evidence>
<dbReference type="Proteomes" id="UP000294847">
    <property type="component" value="Chromosome 1"/>
</dbReference>
<evidence type="ECO:0000313" key="2">
    <source>
        <dbReference type="EMBL" id="QBZ54337.1"/>
    </source>
</evidence>
<reference evidence="2 3" key="1">
    <citation type="journal article" date="2019" name="Mol. Biol. Evol.">
        <title>Blast fungal genomes show frequent chromosomal changes, gene gains and losses, and effector gene turnover.</title>
        <authorList>
            <person name="Gomez Luciano L.B."/>
            <person name="Jason Tsai I."/>
            <person name="Chuma I."/>
            <person name="Tosa Y."/>
            <person name="Chen Y.H."/>
            <person name="Li J.Y."/>
            <person name="Li M.Y."/>
            <person name="Jade Lu M.Y."/>
            <person name="Nakayashiki H."/>
            <person name="Li W.H."/>
        </authorList>
    </citation>
    <scope>NUCLEOTIDE SEQUENCE [LARGE SCALE GENOMIC DNA]</scope>
    <source>
        <strain evidence="2">MZ5-1-6</strain>
    </source>
</reference>
<dbReference type="EMBL" id="CP034204">
    <property type="protein sequence ID" value="QBZ54337.1"/>
    <property type="molecule type" value="Genomic_DNA"/>
</dbReference>
<dbReference type="AlphaFoldDB" id="A0A4P7MW49"/>
<sequence>MPKDAFKNKRNRFEPATERWRSTVSGTVASSPWKYCNAIQGSKVTGKMTSTAMTLGSLQEYSSPPHCRANMRQIREASSRTVPRGSNLITFCFQVMSLMLDDFGDGMFGRHQMMHARDGVGGAKQPSEQAPRLERGHAGKHDERAGKDASHAYALHHSADDKGDGSGGETAEGTADQVNRD</sequence>
<accession>A0A4P7MW49</accession>
<evidence type="ECO:0000256" key="1">
    <source>
        <dbReference type="SAM" id="MobiDB-lite"/>
    </source>
</evidence>
<proteinExistence type="predicted"/>
<name>A0A4P7MW49_PYROR</name>
<protein>
    <submittedName>
        <fullName evidence="2">Uncharacterized protein</fullName>
    </submittedName>
</protein>
<feature type="region of interest" description="Disordered" evidence="1">
    <location>
        <begin position="118"/>
        <end position="181"/>
    </location>
</feature>